<feature type="domain" description="WRC" evidence="4">
    <location>
        <begin position="187"/>
        <end position="231"/>
    </location>
</feature>
<proteinExistence type="predicted"/>
<dbReference type="PANTHER" id="PTHR34122">
    <property type="entry name" value="EXPRESSED PROTEIN-RELATED"/>
    <property type="match status" value="1"/>
</dbReference>
<dbReference type="EMBL" id="SWLB01000028">
    <property type="protein sequence ID" value="KAF3320935.1"/>
    <property type="molecule type" value="Genomic_DNA"/>
</dbReference>
<dbReference type="PROSITE" id="PS51667">
    <property type="entry name" value="WRC"/>
    <property type="match status" value="3"/>
</dbReference>
<evidence type="ECO:0000256" key="2">
    <source>
        <dbReference type="PROSITE-ProRule" id="PRU01002"/>
    </source>
</evidence>
<keyword evidence="1" id="KW-0539">Nucleus</keyword>
<feature type="domain" description="WRC" evidence="4">
    <location>
        <begin position="245"/>
        <end position="289"/>
    </location>
</feature>
<feature type="region of interest" description="Disordered" evidence="3">
    <location>
        <begin position="48"/>
        <end position="73"/>
    </location>
</feature>
<dbReference type="Pfam" id="PF08879">
    <property type="entry name" value="WRC"/>
    <property type="match status" value="3"/>
</dbReference>
<sequence>MRRRSTPADAPPIPDDIRCRRSNGKDWRCSEQALPDLSYCSYHHRLNYHRPQPSASSSRRTSRRKDASAPALGVDGCIKADREDYGAGSIGDGAPFVKRRKRRRKEGLMCFQEMGSPNYQSNKDLTILNITGDESSLSDPIYDAVPVRCRQINDSTITDLLSSNSLVQEMNTDELSISDTVFGALPVPDEYRCKRSNGKEWRCTEQALPGLSYCPYHHHLNYNRPPSKTRGTSRTNRTKTVQQPEPNKLLCRRTNGKGWQCPNPAVEGLSYCPYHHQLNYRGGTSSLASKDASHINRIKIKTQKLVPEEEVQQRHNLLLDGLQYTF</sequence>
<reference evidence="5" key="1">
    <citation type="submission" date="2020-01" db="EMBL/GenBank/DDBJ databases">
        <title>Genome sequence of Kobresia littledalei, the first chromosome-level genome in the family Cyperaceae.</title>
        <authorList>
            <person name="Qu G."/>
        </authorList>
    </citation>
    <scope>NUCLEOTIDE SEQUENCE</scope>
    <source>
        <strain evidence="5">C.B.Clarke</strain>
        <tissue evidence="5">Leaf</tissue>
    </source>
</reference>
<feature type="region of interest" description="Disordered" evidence="3">
    <location>
        <begin position="224"/>
        <end position="245"/>
    </location>
</feature>
<evidence type="ECO:0000313" key="5">
    <source>
        <dbReference type="EMBL" id="KAF3320935.1"/>
    </source>
</evidence>
<name>A0A833Q836_9POAL</name>
<evidence type="ECO:0000259" key="4">
    <source>
        <dbReference type="PROSITE" id="PS51667"/>
    </source>
</evidence>
<dbReference type="InterPro" id="IPR014977">
    <property type="entry name" value="WRC_dom"/>
</dbReference>
<dbReference type="OrthoDB" id="1934855at2759"/>
<dbReference type="PANTHER" id="PTHR34122:SF4">
    <property type="entry name" value="WRC DOMAIN-CONTAINING PROTEIN"/>
    <property type="match status" value="1"/>
</dbReference>
<evidence type="ECO:0000256" key="1">
    <source>
        <dbReference type="ARBA" id="ARBA00023242"/>
    </source>
</evidence>
<gene>
    <name evidence="5" type="ORF">FCM35_KLT15069</name>
</gene>
<comment type="caution">
    <text evidence="5">The sequence shown here is derived from an EMBL/GenBank/DDBJ whole genome shotgun (WGS) entry which is preliminary data.</text>
</comment>
<accession>A0A833Q836</accession>
<protein>
    <submittedName>
        <fullName evidence="5">Growth-regulating factor 9</fullName>
    </submittedName>
</protein>
<feature type="domain" description="WRC" evidence="4">
    <location>
        <begin position="13"/>
        <end position="57"/>
    </location>
</feature>
<comment type="caution">
    <text evidence="2">Lacks conserved residue(s) required for the propagation of feature annotation.</text>
</comment>
<keyword evidence="6" id="KW-1185">Reference proteome</keyword>
<dbReference type="AlphaFoldDB" id="A0A833Q836"/>
<evidence type="ECO:0000313" key="6">
    <source>
        <dbReference type="Proteomes" id="UP000623129"/>
    </source>
</evidence>
<dbReference type="Proteomes" id="UP000623129">
    <property type="component" value="Unassembled WGS sequence"/>
</dbReference>
<evidence type="ECO:0000256" key="3">
    <source>
        <dbReference type="SAM" id="MobiDB-lite"/>
    </source>
</evidence>
<organism evidence="5 6">
    <name type="scientific">Carex littledalei</name>
    <dbReference type="NCBI Taxonomy" id="544730"/>
    <lineage>
        <taxon>Eukaryota</taxon>
        <taxon>Viridiplantae</taxon>
        <taxon>Streptophyta</taxon>
        <taxon>Embryophyta</taxon>
        <taxon>Tracheophyta</taxon>
        <taxon>Spermatophyta</taxon>
        <taxon>Magnoliopsida</taxon>
        <taxon>Liliopsida</taxon>
        <taxon>Poales</taxon>
        <taxon>Cyperaceae</taxon>
        <taxon>Cyperoideae</taxon>
        <taxon>Cariceae</taxon>
        <taxon>Carex</taxon>
        <taxon>Carex subgen. Euthyceras</taxon>
    </lineage>
</organism>